<comment type="caution">
    <text evidence="2">The sequence shown here is derived from an EMBL/GenBank/DDBJ whole genome shotgun (WGS) entry which is preliminary data.</text>
</comment>
<organism evidence="2 3">
    <name type="scientific">Pseudomonas zhanjiangensis</name>
    <dbReference type="NCBI Taxonomy" id="3239015"/>
    <lineage>
        <taxon>Bacteria</taxon>
        <taxon>Pseudomonadati</taxon>
        <taxon>Pseudomonadota</taxon>
        <taxon>Gammaproteobacteria</taxon>
        <taxon>Pseudomonadales</taxon>
        <taxon>Pseudomonadaceae</taxon>
        <taxon>Pseudomonas</taxon>
    </lineage>
</organism>
<dbReference type="EMBL" id="JBFTEG010000015">
    <property type="protein sequence ID" value="MEX6503783.1"/>
    <property type="molecule type" value="Genomic_DNA"/>
</dbReference>
<dbReference type="InterPro" id="IPR036249">
    <property type="entry name" value="Thioredoxin-like_sf"/>
</dbReference>
<feature type="chain" id="PRO_5046083066" evidence="1">
    <location>
        <begin position="22"/>
        <end position="247"/>
    </location>
</feature>
<evidence type="ECO:0000313" key="3">
    <source>
        <dbReference type="Proteomes" id="UP001560296"/>
    </source>
</evidence>
<proteinExistence type="predicted"/>
<evidence type="ECO:0000256" key="1">
    <source>
        <dbReference type="SAM" id="SignalP"/>
    </source>
</evidence>
<dbReference type="Proteomes" id="UP001560296">
    <property type="component" value="Unassembled WGS sequence"/>
</dbReference>
<dbReference type="RefSeq" id="WP_369288725.1">
    <property type="nucleotide sequence ID" value="NZ_JBFTEG010000015.1"/>
</dbReference>
<reference evidence="2 3" key="1">
    <citation type="submission" date="2024-07" db="EMBL/GenBank/DDBJ databases">
        <authorList>
            <person name="Li M."/>
        </authorList>
    </citation>
    <scope>NUCLEOTIDE SEQUENCE [LARGE SCALE GENOMIC DNA]</scope>
    <source>
        <strain evidence="2 3">25A3E</strain>
    </source>
</reference>
<dbReference type="InterPro" id="IPR010634">
    <property type="entry name" value="DUF1223"/>
</dbReference>
<gene>
    <name evidence="2" type="ORF">AB5S05_17090</name>
</gene>
<dbReference type="PANTHER" id="PTHR36057:SF1">
    <property type="entry name" value="LIPOPROTEIN LIPID ATTACHMENT SITE-LIKE PROTEIN, PUTATIVE (DUF1223)-RELATED"/>
    <property type="match status" value="1"/>
</dbReference>
<protein>
    <submittedName>
        <fullName evidence="2">DUF1223 domain-containing protein</fullName>
    </submittedName>
</protein>
<evidence type="ECO:0000313" key="2">
    <source>
        <dbReference type="EMBL" id="MEX6503783.1"/>
    </source>
</evidence>
<keyword evidence="1" id="KW-0732">Signal</keyword>
<dbReference type="SUPFAM" id="SSF52833">
    <property type="entry name" value="Thioredoxin-like"/>
    <property type="match status" value="1"/>
</dbReference>
<dbReference type="PANTHER" id="PTHR36057">
    <property type="match status" value="1"/>
</dbReference>
<sequence length="247" mass="27301">MKHLLFLLWATLCLASTALLAEPRLHLASRPTSTPVLELYTSQGCSSCPAAERWLSALTTHPQLWRDLIPMAFHVDYWDRLGWPDPFANPGYSARQRQYARHGSSRGVYTPAFFLAGQEWRGWFQRQPLPSVQSAPVGTLVLVLEDDQLLLTLDAAGAVPAGLTAHVARLGFGLRTAVTGGENAGRTLDHDFVVLTLQRLGTSETNRWQARLAPDSRGQRQALVAWLSRPGRPAPYQAVGGWLGEQR</sequence>
<name>A0ABV3Z0Q4_9PSED</name>
<accession>A0ABV3Z0Q4</accession>
<dbReference type="Pfam" id="PF06764">
    <property type="entry name" value="DUF1223"/>
    <property type="match status" value="1"/>
</dbReference>
<feature type="signal peptide" evidence="1">
    <location>
        <begin position="1"/>
        <end position="21"/>
    </location>
</feature>
<keyword evidence="3" id="KW-1185">Reference proteome</keyword>